<reference evidence="7 8" key="1">
    <citation type="journal article" date="2009" name="Stand. Genomic Sci.">
        <title>Complete genome sequence of Acidimicrobium ferrooxidans type strain (ICP).</title>
        <authorList>
            <person name="Clum A."/>
            <person name="Nolan M."/>
            <person name="Lang E."/>
            <person name="Glavina Del Rio T."/>
            <person name="Tice H."/>
            <person name="Copeland A."/>
            <person name="Cheng J.F."/>
            <person name="Lucas S."/>
            <person name="Chen F."/>
            <person name="Bruce D."/>
            <person name="Goodwin L."/>
            <person name="Pitluck S."/>
            <person name="Ivanova N."/>
            <person name="Mavrommatis K."/>
            <person name="Mikhailova N."/>
            <person name="Pati A."/>
            <person name="Chen A."/>
            <person name="Palaniappan K."/>
            <person name="Goker M."/>
            <person name="Spring S."/>
            <person name="Land M."/>
            <person name="Hauser L."/>
            <person name="Chang Y.J."/>
            <person name="Jeffries C.C."/>
            <person name="Chain P."/>
            <person name="Bristow J."/>
            <person name="Eisen J.A."/>
            <person name="Markowitz V."/>
            <person name="Hugenholtz P."/>
            <person name="Kyrpides N.C."/>
            <person name="Klenk H.P."/>
            <person name="Lapidus A."/>
        </authorList>
    </citation>
    <scope>NUCLEOTIDE SEQUENCE [LARGE SCALE GENOMIC DNA]</scope>
    <source>
        <strain evidence="8">DSM 10331 / JCM 15462 / NBRC 103882 / ICP</strain>
    </source>
</reference>
<dbReference type="InterPro" id="IPR051259">
    <property type="entry name" value="rRNA_Methyltransferase"/>
</dbReference>
<evidence type="ECO:0000256" key="3">
    <source>
        <dbReference type="ARBA" id="ARBA00022679"/>
    </source>
</evidence>
<protein>
    <submittedName>
        <fullName evidence="7">tRNA/rRNA methyltransferase (SpoU)</fullName>
    </submittedName>
</protein>
<dbReference type="GO" id="GO:0008173">
    <property type="term" value="F:RNA methyltransferase activity"/>
    <property type="evidence" value="ECO:0007669"/>
    <property type="project" value="InterPro"/>
</dbReference>
<dbReference type="InterPro" id="IPR029064">
    <property type="entry name" value="Ribosomal_eL30-like_sf"/>
</dbReference>
<dbReference type="Pfam" id="PF08032">
    <property type="entry name" value="SpoU_sub_bind"/>
    <property type="match status" value="1"/>
</dbReference>
<dbReference type="PANTHER" id="PTHR43191">
    <property type="entry name" value="RRNA METHYLTRANSFERASE 3"/>
    <property type="match status" value="1"/>
</dbReference>
<keyword evidence="8" id="KW-1185">Reference proteome</keyword>
<dbReference type="Gene3D" id="3.40.1280.10">
    <property type="match status" value="1"/>
</dbReference>
<dbReference type="InterPro" id="IPR013123">
    <property type="entry name" value="SpoU_subst-bd"/>
</dbReference>
<gene>
    <name evidence="7" type="ordered locus">Afer_0892</name>
</gene>
<dbReference type="CDD" id="cd18095">
    <property type="entry name" value="SpoU-like_rRNA-MTase"/>
    <property type="match status" value="1"/>
</dbReference>
<dbReference type="KEGG" id="afo:Afer_0892"/>
<dbReference type="InterPro" id="IPR001537">
    <property type="entry name" value="SpoU_MeTrfase"/>
</dbReference>
<name>C7LYM9_ACIFD</name>
<dbReference type="STRING" id="525909.Afer_0892"/>
<organism evidence="7 8">
    <name type="scientific">Acidimicrobium ferrooxidans (strain DSM 10331 / JCM 15462 / NBRC 103882 / ICP)</name>
    <dbReference type="NCBI Taxonomy" id="525909"/>
    <lineage>
        <taxon>Bacteria</taxon>
        <taxon>Bacillati</taxon>
        <taxon>Actinomycetota</taxon>
        <taxon>Acidimicrobiia</taxon>
        <taxon>Acidimicrobiales</taxon>
        <taxon>Acidimicrobiaceae</taxon>
        <taxon>Acidimicrobium</taxon>
    </lineage>
</organism>
<evidence type="ECO:0000259" key="5">
    <source>
        <dbReference type="Pfam" id="PF00588"/>
    </source>
</evidence>
<evidence type="ECO:0000256" key="4">
    <source>
        <dbReference type="SAM" id="MobiDB-lite"/>
    </source>
</evidence>
<feature type="region of interest" description="Disordered" evidence="4">
    <location>
        <begin position="1"/>
        <end position="24"/>
    </location>
</feature>
<dbReference type="GO" id="GO:0003723">
    <property type="term" value="F:RNA binding"/>
    <property type="evidence" value="ECO:0007669"/>
    <property type="project" value="InterPro"/>
</dbReference>
<evidence type="ECO:0000313" key="8">
    <source>
        <dbReference type="Proteomes" id="UP000000771"/>
    </source>
</evidence>
<keyword evidence="2 7" id="KW-0489">Methyltransferase</keyword>
<dbReference type="GO" id="GO:0006396">
    <property type="term" value="P:RNA processing"/>
    <property type="evidence" value="ECO:0007669"/>
    <property type="project" value="InterPro"/>
</dbReference>
<comment type="similarity">
    <text evidence="1">Belongs to the class IV-like SAM-binding methyltransferase superfamily. RNA methyltransferase TrmH family.</text>
</comment>
<feature type="domain" description="tRNA/rRNA methyltransferase SpoU type" evidence="5">
    <location>
        <begin position="139"/>
        <end position="310"/>
    </location>
</feature>
<dbReference type="InterPro" id="IPR029026">
    <property type="entry name" value="tRNA_m1G_MTases_N"/>
</dbReference>
<dbReference type="eggNOG" id="COG0566">
    <property type="taxonomic scope" value="Bacteria"/>
</dbReference>
<dbReference type="GO" id="GO:0032259">
    <property type="term" value="P:methylation"/>
    <property type="evidence" value="ECO:0007669"/>
    <property type="project" value="UniProtKB-KW"/>
</dbReference>
<evidence type="ECO:0000256" key="1">
    <source>
        <dbReference type="ARBA" id="ARBA00007228"/>
    </source>
</evidence>
<dbReference type="HOGENOM" id="CLU_021322_3_3_11"/>
<accession>C7LYM9</accession>
<evidence type="ECO:0000259" key="6">
    <source>
        <dbReference type="Pfam" id="PF08032"/>
    </source>
</evidence>
<evidence type="ECO:0000313" key="7">
    <source>
        <dbReference type="EMBL" id="ACU53837.1"/>
    </source>
</evidence>
<dbReference type="AlphaFoldDB" id="C7LYM9"/>
<dbReference type="PANTHER" id="PTHR43191:SF12">
    <property type="entry name" value="RRNA METHYLASE"/>
    <property type="match status" value="1"/>
</dbReference>
<keyword evidence="3 7" id="KW-0808">Transferase</keyword>
<proteinExistence type="inferred from homology"/>
<dbReference type="Pfam" id="PF00588">
    <property type="entry name" value="SpoU_methylase"/>
    <property type="match status" value="1"/>
</dbReference>
<sequence>MIANHDDAASAPLPIGAVRIDDPDDDRLEPYRDLKGGNGLRQRRGARDVIVEGRVAVTTLLGTGLTVHSVLLDDHQVALATEVVDRAVARRVPILVASRRVIAETVGFALHRGVVAHAERPPVQALEDFLDLWAPGETALVAEGVVDQENLGALGRNAAAFGACALVLDPTSADPRNRRSVRVSAGHLLTLPLVRATPWPSALALLARSQVRIAALVPPASTQRLRTERTCDLTPVVTVDELAEAIGEPRHARAPGEHDLPRPRVALLVGSEGHGLSPSALAYADVLVTIPIANGVDSVNLATAAAIALHHLALGR</sequence>
<dbReference type="OrthoDB" id="3190829at2"/>
<dbReference type="InterPro" id="IPR029028">
    <property type="entry name" value="Alpha/beta_knot_MTases"/>
</dbReference>
<evidence type="ECO:0000256" key="2">
    <source>
        <dbReference type="ARBA" id="ARBA00022603"/>
    </source>
</evidence>
<dbReference type="SUPFAM" id="SSF55315">
    <property type="entry name" value="L30e-like"/>
    <property type="match status" value="1"/>
</dbReference>
<dbReference type="RefSeq" id="WP_015798326.1">
    <property type="nucleotide sequence ID" value="NC_013124.1"/>
</dbReference>
<dbReference type="SUPFAM" id="SSF75217">
    <property type="entry name" value="alpha/beta knot"/>
    <property type="match status" value="1"/>
</dbReference>
<dbReference type="GO" id="GO:0005737">
    <property type="term" value="C:cytoplasm"/>
    <property type="evidence" value="ECO:0007669"/>
    <property type="project" value="UniProtKB-ARBA"/>
</dbReference>
<dbReference type="EMBL" id="CP001631">
    <property type="protein sequence ID" value="ACU53837.1"/>
    <property type="molecule type" value="Genomic_DNA"/>
</dbReference>
<feature type="domain" description="RNA 2-O ribose methyltransferase substrate binding" evidence="6">
    <location>
        <begin position="50"/>
        <end position="121"/>
    </location>
</feature>
<dbReference type="Proteomes" id="UP000000771">
    <property type="component" value="Chromosome"/>
</dbReference>